<gene>
    <name evidence="2" type="ORF">C475_04970</name>
</gene>
<organism evidence="2 3">
    <name type="scientific">Halosimplex carlsbadense 2-9-1</name>
    <dbReference type="NCBI Taxonomy" id="797114"/>
    <lineage>
        <taxon>Archaea</taxon>
        <taxon>Methanobacteriati</taxon>
        <taxon>Methanobacteriota</taxon>
        <taxon>Stenosarchaea group</taxon>
        <taxon>Halobacteria</taxon>
        <taxon>Halobacteriales</taxon>
        <taxon>Haloarculaceae</taxon>
        <taxon>Halosimplex</taxon>
    </lineage>
</organism>
<dbReference type="STRING" id="797114.C475_04970"/>
<proteinExistence type="predicted"/>
<name>M0D1V7_9EURY</name>
<feature type="transmembrane region" description="Helical" evidence="1">
    <location>
        <begin position="119"/>
        <end position="139"/>
    </location>
</feature>
<accession>M0D1V7</accession>
<evidence type="ECO:0000313" key="3">
    <source>
        <dbReference type="Proteomes" id="UP000011626"/>
    </source>
</evidence>
<dbReference type="EMBL" id="AOIU01000011">
    <property type="protein sequence ID" value="ELZ28129.1"/>
    <property type="molecule type" value="Genomic_DNA"/>
</dbReference>
<keyword evidence="3" id="KW-1185">Reference proteome</keyword>
<evidence type="ECO:0000313" key="2">
    <source>
        <dbReference type="EMBL" id="ELZ28129.1"/>
    </source>
</evidence>
<comment type="caution">
    <text evidence="2">The sequence shown here is derived from an EMBL/GenBank/DDBJ whole genome shotgun (WGS) entry which is preliminary data.</text>
</comment>
<sequence length="264" mass="27266">MSERSLGWRVGELVAAIAVVAAVAVFARRVGPDLSVTVQSALFALAATLALVGAATTRFRQGSLFLYAALVAGTAGYAASTHSFGATGTFVFVVLALVALLGAIYVVEERRYRLRRGEAVAAVVVVALAGGALVATDLGTSPLSYETSVHGSAELPADPEQSAAVVVGSATVDNDFVYREQVSFPAARACVFNGTGRTDTPVLYGTNGSYFPSSVGGNGRLRVDMTVLAPQAVVESLDAPVPVERADDCPAESGRERIVVVVDE</sequence>
<keyword evidence="1" id="KW-1133">Transmembrane helix</keyword>
<feature type="transmembrane region" description="Helical" evidence="1">
    <location>
        <begin position="86"/>
        <end position="107"/>
    </location>
</feature>
<keyword evidence="1" id="KW-0812">Transmembrane</keyword>
<evidence type="ECO:0000256" key="1">
    <source>
        <dbReference type="SAM" id="Phobius"/>
    </source>
</evidence>
<feature type="transmembrane region" description="Helical" evidence="1">
    <location>
        <begin position="37"/>
        <end position="57"/>
    </location>
</feature>
<dbReference type="Proteomes" id="UP000011626">
    <property type="component" value="Unassembled WGS sequence"/>
</dbReference>
<reference evidence="2 3" key="1">
    <citation type="journal article" date="2014" name="PLoS Genet.">
        <title>Phylogenetically driven sequencing of extremely halophilic archaea reveals strategies for static and dynamic osmo-response.</title>
        <authorList>
            <person name="Becker E.A."/>
            <person name="Seitzer P.M."/>
            <person name="Tritt A."/>
            <person name="Larsen D."/>
            <person name="Krusor M."/>
            <person name="Yao A.I."/>
            <person name="Wu D."/>
            <person name="Madern D."/>
            <person name="Eisen J.A."/>
            <person name="Darling A.E."/>
            <person name="Facciotti M.T."/>
        </authorList>
    </citation>
    <scope>NUCLEOTIDE SEQUENCE [LARGE SCALE GENOMIC DNA]</scope>
    <source>
        <strain evidence="2 3">2-9-1</strain>
    </source>
</reference>
<dbReference type="RefSeq" id="WP_006882666.1">
    <property type="nucleotide sequence ID" value="NZ_AOIU01000011.1"/>
</dbReference>
<dbReference type="AlphaFoldDB" id="M0D1V7"/>
<feature type="transmembrane region" description="Helical" evidence="1">
    <location>
        <begin position="64"/>
        <end position="80"/>
    </location>
</feature>
<keyword evidence="1" id="KW-0472">Membrane</keyword>
<protein>
    <submittedName>
        <fullName evidence="2">Uncharacterized protein</fullName>
    </submittedName>
</protein>
<dbReference type="OrthoDB" id="242193at2157"/>